<dbReference type="EMBL" id="CAJOBA010059176">
    <property type="protein sequence ID" value="CAF4313849.1"/>
    <property type="molecule type" value="Genomic_DNA"/>
</dbReference>
<evidence type="ECO:0000313" key="5">
    <source>
        <dbReference type="EMBL" id="CAF4313849.1"/>
    </source>
</evidence>
<sequence length="114" mass="12223">MGQMIAQIYSASSTVISVMGPQIQLTPFWTHIAQTWSSTNGLRLYINGYLYTSVTATTSTAGSAQNYVTLGTVLSGSGCSTGSISISQYYGAIDDFRIYSRELTATEICQLANP</sequence>
<dbReference type="InterPro" id="IPR001759">
    <property type="entry name" value="PTX_dom"/>
</dbReference>
<dbReference type="Proteomes" id="UP000677228">
    <property type="component" value="Unassembled WGS sequence"/>
</dbReference>
<evidence type="ECO:0000313" key="3">
    <source>
        <dbReference type="EMBL" id="CAF1527163.1"/>
    </source>
</evidence>
<dbReference type="EMBL" id="CAJNOK010036988">
    <property type="protein sequence ID" value="CAF1527163.1"/>
    <property type="molecule type" value="Genomic_DNA"/>
</dbReference>
<dbReference type="PROSITE" id="PS51828">
    <property type="entry name" value="PTX_2"/>
    <property type="match status" value="1"/>
</dbReference>
<dbReference type="Gene3D" id="2.60.120.200">
    <property type="match status" value="1"/>
</dbReference>
<name>A0A816AQA0_9BILA</name>
<comment type="caution">
    <text evidence="1">Lacks conserved residue(s) required for the propagation of feature annotation.</text>
</comment>
<proteinExistence type="predicted"/>
<dbReference type="SUPFAM" id="SSF49899">
    <property type="entry name" value="Concanavalin A-like lectins/glucanases"/>
    <property type="match status" value="1"/>
</dbReference>
<evidence type="ECO:0000313" key="7">
    <source>
        <dbReference type="Proteomes" id="UP000663829"/>
    </source>
</evidence>
<gene>
    <name evidence="4" type="ORF">GPM918_LOCUS42283</name>
    <name evidence="3" type="ORF">OVA965_LOCUS38070</name>
    <name evidence="6" type="ORF">SRO942_LOCUS43486</name>
    <name evidence="5" type="ORF">TMI583_LOCUS39212</name>
</gene>
<protein>
    <recommendedName>
        <fullName evidence="2">Pentraxin (PTX) domain-containing protein</fullName>
    </recommendedName>
</protein>
<feature type="domain" description="Pentraxin (PTX)" evidence="2">
    <location>
        <begin position="1"/>
        <end position="114"/>
    </location>
</feature>
<reference evidence="4" key="1">
    <citation type="submission" date="2021-02" db="EMBL/GenBank/DDBJ databases">
        <authorList>
            <person name="Nowell W R."/>
        </authorList>
    </citation>
    <scope>NUCLEOTIDE SEQUENCE</scope>
</reference>
<evidence type="ECO:0000259" key="2">
    <source>
        <dbReference type="PROSITE" id="PS51828"/>
    </source>
</evidence>
<organism evidence="4 7">
    <name type="scientific">Didymodactylos carnosus</name>
    <dbReference type="NCBI Taxonomy" id="1234261"/>
    <lineage>
        <taxon>Eukaryota</taxon>
        <taxon>Metazoa</taxon>
        <taxon>Spiralia</taxon>
        <taxon>Gnathifera</taxon>
        <taxon>Rotifera</taxon>
        <taxon>Eurotatoria</taxon>
        <taxon>Bdelloidea</taxon>
        <taxon>Philodinida</taxon>
        <taxon>Philodinidae</taxon>
        <taxon>Didymodactylos</taxon>
    </lineage>
</organism>
<dbReference type="Proteomes" id="UP000681722">
    <property type="component" value="Unassembled WGS sequence"/>
</dbReference>
<dbReference type="AlphaFoldDB" id="A0A816AQA0"/>
<dbReference type="InterPro" id="IPR013320">
    <property type="entry name" value="ConA-like_dom_sf"/>
</dbReference>
<dbReference type="Pfam" id="PF13385">
    <property type="entry name" value="Laminin_G_3"/>
    <property type="match status" value="1"/>
</dbReference>
<evidence type="ECO:0000256" key="1">
    <source>
        <dbReference type="PROSITE-ProRule" id="PRU01172"/>
    </source>
</evidence>
<accession>A0A816AQA0</accession>
<dbReference type="EMBL" id="CAJNOQ010035268">
    <property type="protein sequence ID" value="CAF1598682.1"/>
    <property type="molecule type" value="Genomic_DNA"/>
</dbReference>
<dbReference type="EMBL" id="CAJOBC010101613">
    <property type="protein sequence ID" value="CAF4474693.1"/>
    <property type="molecule type" value="Genomic_DNA"/>
</dbReference>
<dbReference type="Proteomes" id="UP000663829">
    <property type="component" value="Unassembled WGS sequence"/>
</dbReference>
<evidence type="ECO:0000313" key="6">
    <source>
        <dbReference type="EMBL" id="CAF4474693.1"/>
    </source>
</evidence>
<dbReference type="Proteomes" id="UP000682733">
    <property type="component" value="Unassembled WGS sequence"/>
</dbReference>
<dbReference type="OrthoDB" id="347083at2759"/>
<evidence type="ECO:0000313" key="4">
    <source>
        <dbReference type="EMBL" id="CAF1598682.1"/>
    </source>
</evidence>
<keyword evidence="7" id="KW-1185">Reference proteome</keyword>
<comment type="caution">
    <text evidence="4">The sequence shown here is derived from an EMBL/GenBank/DDBJ whole genome shotgun (WGS) entry which is preliminary data.</text>
</comment>